<evidence type="ECO:0000313" key="1">
    <source>
        <dbReference type="EMBL" id="ERN09656.1"/>
    </source>
</evidence>
<dbReference type="EMBL" id="KI392980">
    <property type="protein sequence ID" value="ERN09656.1"/>
    <property type="molecule type" value="Genomic_DNA"/>
</dbReference>
<gene>
    <name evidence="1" type="ORF">AMTR_s00029p00202470</name>
</gene>
<sequence>MPSGALTLMPTRMALCCSRWLAGVGQSSLGGCLKKSFWWTGCGSALVKESSWILLTLGLRVVCG</sequence>
<dbReference type="Proteomes" id="UP000017836">
    <property type="component" value="Unassembled WGS sequence"/>
</dbReference>
<dbReference type="HOGENOM" id="CLU_2870574_0_0_1"/>
<keyword evidence="2" id="KW-1185">Reference proteome</keyword>
<proteinExistence type="predicted"/>
<reference evidence="2" key="1">
    <citation type="journal article" date="2013" name="Science">
        <title>The Amborella genome and the evolution of flowering plants.</title>
        <authorList>
            <consortium name="Amborella Genome Project"/>
        </authorList>
    </citation>
    <scope>NUCLEOTIDE SEQUENCE [LARGE SCALE GENOMIC DNA]</scope>
</reference>
<dbReference type="Gramene" id="ERN09656">
    <property type="protein sequence ID" value="ERN09656"/>
    <property type="gene ID" value="AMTR_s00029p00202470"/>
</dbReference>
<dbReference type="AlphaFoldDB" id="W1PPM0"/>
<protein>
    <submittedName>
        <fullName evidence="1">Uncharacterized protein</fullName>
    </submittedName>
</protein>
<accession>W1PPM0</accession>
<evidence type="ECO:0000313" key="2">
    <source>
        <dbReference type="Proteomes" id="UP000017836"/>
    </source>
</evidence>
<organism evidence="1 2">
    <name type="scientific">Amborella trichopoda</name>
    <dbReference type="NCBI Taxonomy" id="13333"/>
    <lineage>
        <taxon>Eukaryota</taxon>
        <taxon>Viridiplantae</taxon>
        <taxon>Streptophyta</taxon>
        <taxon>Embryophyta</taxon>
        <taxon>Tracheophyta</taxon>
        <taxon>Spermatophyta</taxon>
        <taxon>Magnoliopsida</taxon>
        <taxon>Amborellales</taxon>
        <taxon>Amborellaceae</taxon>
        <taxon>Amborella</taxon>
    </lineage>
</organism>
<name>W1PPM0_AMBTC</name>